<protein>
    <recommendedName>
        <fullName evidence="8">Peptidase S8/S53 domain-containing protein</fullName>
    </recommendedName>
</protein>
<dbReference type="InterPro" id="IPR050131">
    <property type="entry name" value="Peptidase_S8_subtilisin-like"/>
</dbReference>
<dbReference type="SUPFAM" id="SSF52743">
    <property type="entry name" value="Subtilisin-like"/>
    <property type="match status" value="1"/>
</dbReference>
<evidence type="ECO:0000256" key="6">
    <source>
        <dbReference type="SAM" id="MobiDB-lite"/>
    </source>
</evidence>
<evidence type="ECO:0000256" key="2">
    <source>
        <dbReference type="ARBA" id="ARBA00022670"/>
    </source>
</evidence>
<evidence type="ECO:0000313" key="9">
    <source>
        <dbReference type="EMBL" id="KAG8462118.1"/>
    </source>
</evidence>
<evidence type="ECO:0000256" key="5">
    <source>
        <dbReference type="PROSITE-ProRule" id="PRU01240"/>
    </source>
</evidence>
<dbReference type="InterPro" id="IPR036852">
    <property type="entry name" value="Peptidase_S8/S53_dom_sf"/>
</dbReference>
<evidence type="ECO:0000256" key="3">
    <source>
        <dbReference type="ARBA" id="ARBA00022801"/>
    </source>
</evidence>
<dbReference type="EMBL" id="JAGTXO010000022">
    <property type="protein sequence ID" value="KAG8462118.1"/>
    <property type="molecule type" value="Genomic_DNA"/>
</dbReference>
<feature type="signal peptide" evidence="7">
    <location>
        <begin position="1"/>
        <end position="16"/>
    </location>
</feature>
<comment type="caution">
    <text evidence="9">The sequence shown here is derived from an EMBL/GenBank/DDBJ whole genome shotgun (WGS) entry which is preliminary data.</text>
</comment>
<dbReference type="GO" id="GO:0005615">
    <property type="term" value="C:extracellular space"/>
    <property type="evidence" value="ECO:0007669"/>
    <property type="project" value="TreeGrafter"/>
</dbReference>
<feature type="region of interest" description="Disordered" evidence="6">
    <location>
        <begin position="479"/>
        <end position="530"/>
    </location>
</feature>
<dbReference type="PROSITE" id="PS00137">
    <property type="entry name" value="SUBTILASE_HIS"/>
    <property type="match status" value="1"/>
</dbReference>
<dbReference type="AlphaFoldDB" id="A0A8J5XE22"/>
<dbReference type="InterPro" id="IPR022398">
    <property type="entry name" value="Peptidase_S8_His-AS"/>
</dbReference>
<evidence type="ECO:0000256" key="7">
    <source>
        <dbReference type="SAM" id="SignalP"/>
    </source>
</evidence>
<dbReference type="InterPro" id="IPR000209">
    <property type="entry name" value="Peptidase_S8/S53_dom"/>
</dbReference>
<feature type="active site" description="Charge relay system" evidence="5">
    <location>
        <position position="157"/>
    </location>
</feature>
<dbReference type="InterPro" id="IPR023828">
    <property type="entry name" value="Peptidase_S8_Ser-AS"/>
</dbReference>
<reference evidence="9" key="1">
    <citation type="submission" date="2021-05" db="EMBL/GenBank/DDBJ databases">
        <title>The genome of the haptophyte Pavlova lutheri (Diacronema luteri, Pavlovales) - a model for lipid biosynthesis in eukaryotic algae.</title>
        <authorList>
            <person name="Hulatt C.J."/>
            <person name="Posewitz M.C."/>
        </authorList>
    </citation>
    <scope>NUCLEOTIDE SEQUENCE</scope>
    <source>
        <strain evidence="9">NIVA-4/92</strain>
    </source>
</reference>
<keyword evidence="4 5" id="KW-0720">Serine protease</keyword>
<dbReference type="Gene3D" id="3.40.50.200">
    <property type="entry name" value="Peptidase S8/S53 domain"/>
    <property type="match status" value="1"/>
</dbReference>
<feature type="compositionally biased region" description="Pro residues" evidence="6">
    <location>
        <begin position="503"/>
        <end position="522"/>
    </location>
</feature>
<dbReference type="GO" id="GO:0006508">
    <property type="term" value="P:proteolysis"/>
    <property type="evidence" value="ECO:0007669"/>
    <property type="project" value="UniProtKB-KW"/>
</dbReference>
<keyword evidence="3 5" id="KW-0378">Hydrolase</keyword>
<dbReference type="PANTHER" id="PTHR43806">
    <property type="entry name" value="PEPTIDASE S8"/>
    <property type="match status" value="1"/>
</dbReference>
<dbReference type="GO" id="GO:0004252">
    <property type="term" value="F:serine-type endopeptidase activity"/>
    <property type="evidence" value="ECO:0007669"/>
    <property type="project" value="UniProtKB-UniRule"/>
</dbReference>
<feature type="domain" description="Peptidase S8/S53" evidence="8">
    <location>
        <begin position="155"/>
        <end position="391"/>
    </location>
</feature>
<organism evidence="9 10">
    <name type="scientific">Diacronema lutheri</name>
    <name type="common">Unicellular marine alga</name>
    <name type="synonym">Monochrysis lutheri</name>
    <dbReference type="NCBI Taxonomy" id="2081491"/>
    <lineage>
        <taxon>Eukaryota</taxon>
        <taxon>Haptista</taxon>
        <taxon>Haptophyta</taxon>
        <taxon>Pavlovophyceae</taxon>
        <taxon>Pavlovales</taxon>
        <taxon>Pavlovaceae</taxon>
        <taxon>Diacronema</taxon>
    </lineage>
</organism>
<dbReference type="PRINTS" id="PR00723">
    <property type="entry name" value="SUBTILISIN"/>
</dbReference>
<sequence>MIAALVVVAAAAGASAHTGVAGRRYIVRFKVKAETVAARGALLASSPPRSINVTTSFGRVLNGGFAADLSPDGIAFLKAHPGVLVEQAGTMHALLPLPREPAERFSSARTSADAESPIVSGATPWGLDRIDQPRLPLNDLYAAADLPLDTVHAFVIDTGMYRAHDELRASVSTAPLQHFSAHARSDGAKLARDRVGHGTHCAGLLGGQSVGVAPGVHLHAVKVLGDDGSGSNEDVIAGMDWVAAYVQAETQRTGRRLPAVASMSLGGSFSHMINDAVADLVAHGVVVVVAAGNDADDACNYSPASAAAAISVGSSTRSDEPSFFTNYGRCVDIFGPGSDVLSAGIRAADAYVTMSGTSMAAPHVAGVVAQLLALHPGESPARIKEILLSRAVADVLSPAVVSVRITPDDFPHEVSWKLVERPAGAVVLSGRETEGEACVPPGKYAFTIYDDYGDGICCAYGRGVYEVFVDGELIARGGENIPMPPDGETTRFAAPLDLNGTKPNPPPPPPPPLASPLPPPPDGSADCPTGASLVKVSVTADDSGATPPLDAWLCVPDSGCVIVESVRSGVSTKLCI</sequence>
<keyword evidence="7" id="KW-0732">Signal</keyword>
<dbReference type="PANTHER" id="PTHR43806:SF11">
    <property type="entry name" value="CEREVISIN-RELATED"/>
    <property type="match status" value="1"/>
</dbReference>
<feature type="active site" description="Charge relay system" evidence="5">
    <location>
        <position position="197"/>
    </location>
</feature>
<dbReference type="Proteomes" id="UP000751190">
    <property type="component" value="Unassembled WGS sequence"/>
</dbReference>
<keyword evidence="2 5" id="KW-0645">Protease</keyword>
<dbReference type="PROSITE" id="PS51892">
    <property type="entry name" value="SUBTILASE"/>
    <property type="match status" value="1"/>
</dbReference>
<evidence type="ECO:0000256" key="1">
    <source>
        <dbReference type="ARBA" id="ARBA00011073"/>
    </source>
</evidence>
<dbReference type="InterPro" id="IPR015500">
    <property type="entry name" value="Peptidase_S8_subtilisin-rel"/>
</dbReference>
<feature type="chain" id="PRO_5035290544" description="Peptidase S8/S53 domain-containing protein" evidence="7">
    <location>
        <begin position="17"/>
        <end position="576"/>
    </location>
</feature>
<dbReference type="PROSITE" id="PS00138">
    <property type="entry name" value="SUBTILASE_SER"/>
    <property type="match status" value="1"/>
</dbReference>
<proteinExistence type="inferred from homology"/>
<dbReference type="OrthoDB" id="206201at2759"/>
<evidence type="ECO:0000313" key="10">
    <source>
        <dbReference type="Proteomes" id="UP000751190"/>
    </source>
</evidence>
<evidence type="ECO:0000259" key="8">
    <source>
        <dbReference type="Pfam" id="PF00082"/>
    </source>
</evidence>
<dbReference type="CDD" id="cd04077">
    <property type="entry name" value="Peptidases_S8_PCSK9_ProteinaseK_like"/>
    <property type="match status" value="1"/>
</dbReference>
<dbReference type="Pfam" id="PF00082">
    <property type="entry name" value="Peptidase_S8"/>
    <property type="match status" value="1"/>
</dbReference>
<dbReference type="FunFam" id="3.40.50.200:FF:000014">
    <property type="entry name" value="Proteinase K"/>
    <property type="match status" value="1"/>
</dbReference>
<dbReference type="InterPro" id="IPR034193">
    <property type="entry name" value="PCSK9_ProteinaseK-like"/>
</dbReference>
<keyword evidence="10" id="KW-1185">Reference proteome</keyword>
<gene>
    <name evidence="9" type="ORF">KFE25_011568</name>
</gene>
<name>A0A8J5XE22_DIALT</name>
<comment type="similarity">
    <text evidence="1 5">Belongs to the peptidase S8 family.</text>
</comment>
<evidence type="ECO:0000256" key="4">
    <source>
        <dbReference type="ARBA" id="ARBA00022825"/>
    </source>
</evidence>
<accession>A0A8J5XE22</accession>
<feature type="active site" description="Charge relay system" evidence="5">
    <location>
        <position position="358"/>
    </location>
</feature>